<dbReference type="PATRIC" id="fig|145458.8.peg.758"/>
<comment type="caution">
    <text evidence="9">The sequence shown here is derived from an EMBL/GenBank/DDBJ whole genome shotgun (WGS) entry which is preliminary data.</text>
</comment>
<gene>
    <name evidence="9" type="ORF">VT73_03285</name>
</gene>
<dbReference type="SUPFAM" id="SSF53383">
    <property type="entry name" value="PLP-dependent transferases"/>
    <property type="match status" value="1"/>
</dbReference>
<dbReference type="InterPro" id="IPR015422">
    <property type="entry name" value="PyrdxlP-dep_Trfase_small"/>
</dbReference>
<dbReference type="GO" id="GO:0019265">
    <property type="term" value="P:glycine biosynthetic process, by transamination of glyoxylate"/>
    <property type="evidence" value="ECO:0007669"/>
    <property type="project" value="TreeGrafter"/>
</dbReference>
<dbReference type="Proteomes" id="UP000052979">
    <property type="component" value="Unassembled WGS sequence"/>
</dbReference>
<evidence type="ECO:0000256" key="1">
    <source>
        <dbReference type="ARBA" id="ARBA00001933"/>
    </source>
</evidence>
<name>A0A0U1PTV6_9MICO</name>
<dbReference type="InterPro" id="IPR000192">
    <property type="entry name" value="Aminotrans_V_dom"/>
</dbReference>
<keyword evidence="3 5" id="KW-0663">Pyridoxal phosphate</keyword>
<dbReference type="InterPro" id="IPR015421">
    <property type="entry name" value="PyrdxlP-dep_Trfase_major"/>
</dbReference>
<dbReference type="AlphaFoldDB" id="A0A0U1PTV6"/>
<comment type="cofactor">
    <cofactor evidence="1 5 7">
        <name>pyridoxal 5'-phosphate</name>
        <dbReference type="ChEBI" id="CHEBI:597326"/>
    </cofactor>
</comment>
<sequence length="389" mass="42163">MRSRSSFLVKTRLATPGPTEVPDEIRLAGARPIIHHRSPSMERLMERIARRLPPLFRTERDVFVSLTSGTGAMEAAVANLFGPEDHVLIVTNGYFGERFEQIAQAYGVKSLPIRSDWGTSVDIDAVRDAYAAHPDITGVLVVHSETSTGALNDVEAIGRLFAGTDVVVVVDAISSLITHRLEMDEWGLDVVLAASHKAFMMPPGLAFIAISEKAQKKSMRSPRPAYYWSFERLKKFHPLPPSSPAVSLLFSLDVALDHIEGEGLPRIQQRAADLAEATLAGLLALGFRPLVIHPHYRNNVVTSVLAPEGVDTNDLQSTLEDEWGVTVTGGQAHLKGSLLRVGHVGAADFLDVVSIMAAIELVLASDATSVSLGTGVAAYLKAVRQRETR</sequence>
<evidence type="ECO:0000256" key="3">
    <source>
        <dbReference type="ARBA" id="ARBA00022898"/>
    </source>
</evidence>
<evidence type="ECO:0000313" key="10">
    <source>
        <dbReference type="Proteomes" id="UP000052979"/>
    </source>
</evidence>
<dbReference type="InterPro" id="IPR024169">
    <property type="entry name" value="SP_NH2Trfase/AEP_transaminase"/>
</dbReference>
<dbReference type="InterPro" id="IPR020578">
    <property type="entry name" value="Aminotrans_V_PyrdxlP_BS"/>
</dbReference>
<proteinExistence type="inferred from homology"/>
<comment type="similarity">
    <text evidence="2 6">Belongs to the class-V pyridoxal-phosphate-dependent aminotransferase family.</text>
</comment>
<keyword evidence="10" id="KW-1185">Reference proteome</keyword>
<dbReference type="PANTHER" id="PTHR21152">
    <property type="entry name" value="AMINOTRANSFERASE CLASS V"/>
    <property type="match status" value="1"/>
</dbReference>
<feature type="modified residue" description="N6-(pyridoxal phosphate)lysine" evidence="5">
    <location>
        <position position="197"/>
    </location>
</feature>
<evidence type="ECO:0000259" key="8">
    <source>
        <dbReference type="Pfam" id="PF00266"/>
    </source>
</evidence>
<protein>
    <submittedName>
        <fullName evidence="9">Hydrogenase</fullName>
    </submittedName>
</protein>
<evidence type="ECO:0000256" key="5">
    <source>
        <dbReference type="PIRSR" id="PIRSR000524-50"/>
    </source>
</evidence>
<dbReference type="GO" id="GO:0008453">
    <property type="term" value="F:alanine-glyoxylate transaminase activity"/>
    <property type="evidence" value="ECO:0007669"/>
    <property type="project" value="TreeGrafter"/>
</dbReference>
<organism evidence="9 10">
    <name type="scientific">Rathayibacter toxicus</name>
    <dbReference type="NCBI Taxonomy" id="145458"/>
    <lineage>
        <taxon>Bacteria</taxon>
        <taxon>Bacillati</taxon>
        <taxon>Actinomycetota</taxon>
        <taxon>Actinomycetes</taxon>
        <taxon>Micrococcales</taxon>
        <taxon>Microbacteriaceae</taxon>
        <taxon>Rathayibacter</taxon>
    </lineage>
</organism>
<feature type="domain" description="Aminotransferase class V" evidence="8">
    <location>
        <begin position="34"/>
        <end position="333"/>
    </location>
</feature>
<dbReference type="PANTHER" id="PTHR21152:SF40">
    <property type="entry name" value="ALANINE--GLYOXYLATE AMINOTRANSFERASE"/>
    <property type="match status" value="1"/>
</dbReference>
<dbReference type="PIRSF" id="PIRSF000524">
    <property type="entry name" value="SPT"/>
    <property type="match status" value="1"/>
</dbReference>
<dbReference type="Gene3D" id="3.90.1150.10">
    <property type="entry name" value="Aspartate Aminotransferase, domain 1"/>
    <property type="match status" value="1"/>
</dbReference>
<dbReference type="PROSITE" id="PS00595">
    <property type="entry name" value="AA_TRANSFER_CLASS_5"/>
    <property type="match status" value="1"/>
</dbReference>
<dbReference type="Pfam" id="PF00266">
    <property type="entry name" value="Aminotran_5"/>
    <property type="match status" value="1"/>
</dbReference>
<dbReference type="GO" id="GO:0004760">
    <property type="term" value="F:L-serine-pyruvate transaminase activity"/>
    <property type="evidence" value="ECO:0007669"/>
    <property type="project" value="TreeGrafter"/>
</dbReference>
<evidence type="ECO:0000256" key="7">
    <source>
        <dbReference type="RuleBase" id="RU004504"/>
    </source>
</evidence>
<feature type="binding site" evidence="4">
    <location>
        <position position="340"/>
    </location>
    <ligand>
        <name>substrate</name>
    </ligand>
</feature>
<dbReference type="InterPro" id="IPR015424">
    <property type="entry name" value="PyrdxlP-dep_Trfase"/>
</dbReference>
<evidence type="ECO:0000256" key="6">
    <source>
        <dbReference type="RuleBase" id="RU004075"/>
    </source>
</evidence>
<evidence type="ECO:0000256" key="2">
    <source>
        <dbReference type="ARBA" id="ARBA00009236"/>
    </source>
</evidence>
<dbReference type="STRING" id="145458.APU90_04200"/>
<reference evidence="9 10" key="1">
    <citation type="submission" date="2015-04" db="EMBL/GenBank/DDBJ databases">
        <title>Draft genome sequence of Rathayibacter toxicus strain FH-142 (AKA 70134 or CS 32), a Western Australian isolate.</title>
        <authorList>
            <consortium name="Consortium for Microbial Forensics and Genomics (microFORGE)"/>
            <person name="Knight B.M."/>
            <person name="Roberts D.P."/>
            <person name="Lin D."/>
            <person name="Hari K."/>
            <person name="Fletcher J."/>
            <person name="Melcher U."/>
            <person name="Blagden T."/>
            <person name="Luster D.G."/>
            <person name="Sechler A.J."/>
            <person name="Schneider W.L."/>
            <person name="Winegar R.A."/>
        </authorList>
    </citation>
    <scope>NUCLEOTIDE SEQUENCE [LARGE SCALE GENOMIC DNA]</scope>
    <source>
        <strain evidence="9 10">FH142</strain>
    </source>
</reference>
<dbReference type="eggNOG" id="COG0075">
    <property type="taxonomic scope" value="Bacteria"/>
</dbReference>
<evidence type="ECO:0000256" key="4">
    <source>
        <dbReference type="PIRSR" id="PIRSR000524-1"/>
    </source>
</evidence>
<dbReference type="EMBL" id="LBFI01000024">
    <property type="protein sequence ID" value="KKM46110.1"/>
    <property type="molecule type" value="Genomic_DNA"/>
</dbReference>
<dbReference type="Gene3D" id="3.40.640.10">
    <property type="entry name" value="Type I PLP-dependent aspartate aminotransferase-like (Major domain)"/>
    <property type="match status" value="1"/>
</dbReference>
<accession>A0A0U1PTV6</accession>
<evidence type="ECO:0000313" key="9">
    <source>
        <dbReference type="EMBL" id="KKM46110.1"/>
    </source>
</evidence>